<comment type="caution">
    <text evidence="16">The sequence shown here is derived from an EMBL/GenBank/DDBJ whole genome shotgun (WGS) entry which is preliminary data.</text>
</comment>
<evidence type="ECO:0000256" key="10">
    <source>
        <dbReference type="ARBA" id="ARBA00022989"/>
    </source>
</evidence>
<keyword evidence="9" id="KW-0076">Bacteriochlorophyll</keyword>
<keyword evidence="6 14" id="KW-0812">Transmembrane</keyword>
<keyword evidence="5" id="KW-0042">Antenna complex</keyword>
<reference evidence="17" key="1">
    <citation type="journal article" date="2020" name="Microbiol. Resour. Announc.">
        <title>Draft Genome Sequences of Thiorhodococcus mannitoliphagus and Thiorhodococcus minor, Purple Sulfur Photosynthetic Bacteria in the Gammaproteobacterial Family Chromatiaceae.</title>
        <authorList>
            <person name="Aviles F.A."/>
            <person name="Meyer T.E."/>
            <person name="Kyndt J.A."/>
        </authorList>
    </citation>
    <scope>NUCLEOTIDE SEQUENCE [LARGE SCALE GENOMIC DNA]</scope>
    <source>
        <strain evidence="17">DSM 18266</strain>
    </source>
</reference>
<dbReference type="GO" id="GO:0019684">
    <property type="term" value="P:photosynthesis, light reaction"/>
    <property type="evidence" value="ECO:0007669"/>
    <property type="project" value="InterPro"/>
</dbReference>
<comment type="function">
    <text evidence="1">Antenna complexes are light-harvesting systems, which transfer the excitation energy to the reaction centers.</text>
</comment>
<evidence type="ECO:0000259" key="15">
    <source>
        <dbReference type="Pfam" id="PF00556"/>
    </source>
</evidence>
<feature type="transmembrane region" description="Helical" evidence="14">
    <location>
        <begin position="26"/>
        <end position="48"/>
    </location>
</feature>
<evidence type="ECO:0000256" key="1">
    <source>
        <dbReference type="ARBA" id="ARBA00002455"/>
    </source>
</evidence>
<dbReference type="GO" id="GO:0030077">
    <property type="term" value="C:plasma membrane light-harvesting complex"/>
    <property type="evidence" value="ECO:0007669"/>
    <property type="project" value="InterPro"/>
</dbReference>
<keyword evidence="17" id="KW-1185">Reference proteome</keyword>
<evidence type="ECO:0000256" key="8">
    <source>
        <dbReference type="ARBA" id="ARBA00022842"/>
    </source>
</evidence>
<evidence type="ECO:0000256" key="11">
    <source>
        <dbReference type="ARBA" id="ARBA00022991"/>
    </source>
</evidence>
<dbReference type="InterPro" id="IPR000066">
    <property type="entry name" value="Antenna_a/b"/>
</dbReference>
<proteinExistence type="predicted"/>
<name>A0A6P1DXF6_9GAMM</name>
<evidence type="ECO:0000256" key="14">
    <source>
        <dbReference type="SAM" id="Phobius"/>
    </source>
</evidence>
<evidence type="ECO:0000256" key="12">
    <source>
        <dbReference type="ARBA" id="ARBA00023136"/>
    </source>
</evidence>
<evidence type="ECO:0000313" key="16">
    <source>
        <dbReference type="EMBL" id="NEX20325.1"/>
    </source>
</evidence>
<evidence type="ECO:0000256" key="2">
    <source>
        <dbReference type="ARBA" id="ARBA00004236"/>
    </source>
</evidence>
<dbReference type="EMBL" id="JAAIJR010000026">
    <property type="protein sequence ID" value="NEX20325.1"/>
    <property type="molecule type" value="Genomic_DNA"/>
</dbReference>
<dbReference type="Gene3D" id="4.10.220.20">
    <property type="entry name" value="Light-harvesting complex"/>
    <property type="match status" value="1"/>
</dbReference>
<dbReference type="AlphaFoldDB" id="A0A6P1DXF6"/>
<keyword evidence="10 14" id="KW-1133">Transmembrane helix</keyword>
<reference evidence="16 17" key="2">
    <citation type="submission" date="2020-02" db="EMBL/GenBank/DDBJ databases">
        <title>Genome sequences of Thiorhodococcus mannitoliphagus and Thiorhodococcus minor, purple sulfur photosynthetic bacteria in the gammaproteobacterial family, Chromatiaceae.</title>
        <authorList>
            <person name="Aviles F.A."/>
            <person name="Meyer T.E."/>
            <person name="Kyndt J.A."/>
        </authorList>
    </citation>
    <scope>NUCLEOTIDE SEQUENCE [LARGE SCALE GENOMIC DNA]</scope>
    <source>
        <strain evidence="16 17">DSM 18266</strain>
    </source>
</reference>
<dbReference type="NCBIfam" id="NF040861">
    <property type="entry name" value="pufA_517_ASD"/>
    <property type="match status" value="1"/>
</dbReference>
<keyword evidence="7" id="KW-0479">Metal-binding</keyword>
<sequence>MAIEFMGYKPLENDYKFWLVVNPSTWLIPTLLAVLATAILVHVAAFSLEDQGWSAPAPEAVVVVEPEAAAS</sequence>
<evidence type="ECO:0000256" key="9">
    <source>
        <dbReference type="ARBA" id="ARBA00022956"/>
    </source>
</evidence>
<evidence type="ECO:0000256" key="13">
    <source>
        <dbReference type="ARBA" id="ARBA00023243"/>
    </source>
</evidence>
<evidence type="ECO:0000256" key="4">
    <source>
        <dbReference type="ARBA" id="ARBA00022494"/>
    </source>
</evidence>
<dbReference type="SUPFAM" id="SSF56918">
    <property type="entry name" value="Light-harvesting complex subunits"/>
    <property type="match status" value="1"/>
</dbReference>
<keyword evidence="8" id="KW-0460">Magnesium</keyword>
<evidence type="ECO:0000256" key="6">
    <source>
        <dbReference type="ARBA" id="ARBA00022692"/>
    </source>
</evidence>
<dbReference type="Proteomes" id="UP000471640">
    <property type="component" value="Unassembled WGS sequence"/>
</dbReference>
<evidence type="ECO:0000256" key="5">
    <source>
        <dbReference type="ARBA" id="ARBA00022549"/>
    </source>
</evidence>
<gene>
    <name evidence="16" type="ORF">G3480_08395</name>
</gene>
<dbReference type="GO" id="GO:0046872">
    <property type="term" value="F:metal ion binding"/>
    <property type="evidence" value="ECO:0007669"/>
    <property type="project" value="UniProtKB-KW"/>
</dbReference>
<evidence type="ECO:0000256" key="7">
    <source>
        <dbReference type="ARBA" id="ARBA00022723"/>
    </source>
</evidence>
<evidence type="ECO:0000256" key="3">
    <source>
        <dbReference type="ARBA" id="ARBA00022475"/>
    </source>
</evidence>
<keyword evidence="12 14" id="KW-0472">Membrane</keyword>
<organism evidence="16 17">
    <name type="scientific">Thiorhodococcus mannitoliphagus</name>
    <dbReference type="NCBI Taxonomy" id="329406"/>
    <lineage>
        <taxon>Bacteria</taxon>
        <taxon>Pseudomonadati</taxon>
        <taxon>Pseudomonadota</taxon>
        <taxon>Gammaproteobacteria</taxon>
        <taxon>Chromatiales</taxon>
        <taxon>Chromatiaceae</taxon>
        <taxon>Thiorhodococcus</taxon>
    </lineage>
</organism>
<comment type="subcellular location">
    <subcellularLocation>
        <location evidence="2">Cell membrane</location>
    </subcellularLocation>
</comment>
<feature type="domain" description="Antenna complex alpha/beta subunit" evidence="15">
    <location>
        <begin position="14"/>
        <end position="47"/>
    </location>
</feature>
<keyword evidence="3" id="KW-1003">Cell membrane</keyword>
<dbReference type="GO" id="GO:0042314">
    <property type="term" value="F:bacteriochlorophyll binding"/>
    <property type="evidence" value="ECO:0007669"/>
    <property type="project" value="UniProtKB-KW"/>
</dbReference>
<dbReference type="InterPro" id="IPR035889">
    <property type="entry name" value="Light-harvesting_complex"/>
</dbReference>
<keyword evidence="11" id="KW-0157">Chromophore</keyword>
<dbReference type="InterPro" id="IPR018332">
    <property type="entry name" value="Antenna_alpha"/>
</dbReference>
<keyword evidence="13" id="KW-0437">Light-harvesting polypeptide</keyword>
<protein>
    <submittedName>
        <fullName evidence="16">Light-harvesting protein</fullName>
    </submittedName>
</protein>
<evidence type="ECO:0000313" key="17">
    <source>
        <dbReference type="Proteomes" id="UP000471640"/>
    </source>
</evidence>
<dbReference type="GO" id="GO:0005886">
    <property type="term" value="C:plasma membrane"/>
    <property type="evidence" value="ECO:0007669"/>
    <property type="project" value="UniProtKB-SubCell"/>
</dbReference>
<dbReference type="RefSeq" id="WP_164653425.1">
    <property type="nucleotide sequence ID" value="NZ_JAAIJR010000026.1"/>
</dbReference>
<keyword evidence="4" id="KW-0148">Chlorophyll</keyword>
<accession>A0A6P1DXF6</accession>
<dbReference type="Pfam" id="PF00556">
    <property type="entry name" value="LHC"/>
    <property type="match status" value="1"/>
</dbReference>